<dbReference type="Proteomes" id="UP000027195">
    <property type="component" value="Unassembled WGS sequence"/>
</dbReference>
<evidence type="ECO:0000256" key="2">
    <source>
        <dbReference type="ARBA" id="ARBA00022679"/>
    </source>
</evidence>
<dbReference type="STRING" id="930990.A0A067MZP5"/>
<accession>A0A067MZP5</accession>
<proteinExistence type="predicted"/>
<evidence type="ECO:0000313" key="4">
    <source>
        <dbReference type="EMBL" id="KDQ17001.1"/>
    </source>
</evidence>
<dbReference type="EMBL" id="KL198025">
    <property type="protein sequence ID" value="KDQ17001.1"/>
    <property type="molecule type" value="Genomic_DNA"/>
</dbReference>
<dbReference type="FunCoup" id="A0A067MZP5">
    <property type="interactions" value="235"/>
</dbReference>
<evidence type="ECO:0000256" key="1">
    <source>
        <dbReference type="ARBA" id="ARBA00022603"/>
    </source>
</evidence>
<dbReference type="PANTHER" id="PTHR13393">
    <property type="entry name" value="SAM-DEPENDENT METHYLTRANSFERASE"/>
    <property type="match status" value="1"/>
</dbReference>
<feature type="region of interest" description="Disordered" evidence="3">
    <location>
        <begin position="1"/>
        <end position="21"/>
    </location>
</feature>
<evidence type="ECO:0000256" key="3">
    <source>
        <dbReference type="SAM" id="MobiDB-lite"/>
    </source>
</evidence>
<dbReference type="InParanoid" id="A0A067MZP5"/>
<dbReference type="InterPro" id="IPR010286">
    <property type="entry name" value="METTL16/RlmF"/>
</dbReference>
<dbReference type="CDD" id="cd02440">
    <property type="entry name" value="AdoMet_MTases"/>
    <property type="match status" value="1"/>
</dbReference>
<dbReference type="InterPro" id="IPR029063">
    <property type="entry name" value="SAM-dependent_MTases_sf"/>
</dbReference>
<dbReference type="GO" id="GO:0070475">
    <property type="term" value="P:rRNA base methylation"/>
    <property type="evidence" value="ECO:0007669"/>
    <property type="project" value="TreeGrafter"/>
</dbReference>
<feature type="region of interest" description="Disordered" evidence="3">
    <location>
        <begin position="107"/>
        <end position="126"/>
    </location>
</feature>
<dbReference type="HOGENOM" id="CLU_027534_0_1_1"/>
<reference evidence="5" key="1">
    <citation type="journal article" date="2014" name="Proc. Natl. Acad. Sci. U.S.A.">
        <title>Extensive sampling of basidiomycete genomes demonstrates inadequacy of the white-rot/brown-rot paradigm for wood decay fungi.</title>
        <authorList>
            <person name="Riley R."/>
            <person name="Salamov A.A."/>
            <person name="Brown D.W."/>
            <person name="Nagy L.G."/>
            <person name="Floudas D."/>
            <person name="Held B.W."/>
            <person name="Levasseur A."/>
            <person name="Lombard V."/>
            <person name="Morin E."/>
            <person name="Otillar R."/>
            <person name="Lindquist E.A."/>
            <person name="Sun H."/>
            <person name="LaButti K.M."/>
            <person name="Schmutz J."/>
            <person name="Jabbour D."/>
            <person name="Luo H."/>
            <person name="Baker S.E."/>
            <person name="Pisabarro A.G."/>
            <person name="Walton J.D."/>
            <person name="Blanchette R.A."/>
            <person name="Henrissat B."/>
            <person name="Martin F."/>
            <person name="Cullen D."/>
            <person name="Hibbett D.S."/>
            <person name="Grigoriev I.V."/>
        </authorList>
    </citation>
    <scope>NUCLEOTIDE SEQUENCE [LARGE SCALE GENOMIC DNA]</scope>
    <source>
        <strain evidence="5">FD-172 SS1</strain>
    </source>
</reference>
<evidence type="ECO:0008006" key="6">
    <source>
        <dbReference type="Google" id="ProtNLM"/>
    </source>
</evidence>
<dbReference type="Gene3D" id="3.40.50.150">
    <property type="entry name" value="Vaccinia Virus protein VP39"/>
    <property type="match status" value="1"/>
</dbReference>
<feature type="compositionally biased region" description="Basic and acidic residues" evidence="3">
    <location>
        <begin position="333"/>
        <end position="346"/>
    </location>
</feature>
<evidence type="ECO:0000313" key="5">
    <source>
        <dbReference type="Proteomes" id="UP000027195"/>
    </source>
</evidence>
<gene>
    <name evidence="4" type="ORF">BOTBODRAFT_30380</name>
</gene>
<keyword evidence="2" id="KW-0808">Transferase</keyword>
<dbReference type="SUPFAM" id="SSF53335">
    <property type="entry name" value="S-adenosyl-L-methionine-dependent methyltransferases"/>
    <property type="match status" value="1"/>
</dbReference>
<keyword evidence="5" id="KW-1185">Reference proteome</keyword>
<dbReference type="GO" id="GO:0005634">
    <property type="term" value="C:nucleus"/>
    <property type="evidence" value="ECO:0007669"/>
    <property type="project" value="TreeGrafter"/>
</dbReference>
<organism evidence="4 5">
    <name type="scientific">Botryobasidium botryosum (strain FD-172 SS1)</name>
    <dbReference type="NCBI Taxonomy" id="930990"/>
    <lineage>
        <taxon>Eukaryota</taxon>
        <taxon>Fungi</taxon>
        <taxon>Dikarya</taxon>
        <taxon>Basidiomycota</taxon>
        <taxon>Agaricomycotina</taxon>
        <taxon>Agaricomycetes</taxon>
        <taxon>Cantharellales</taxon>
        <taxon>Botryobasidiaceae</taxon>
        <taxon>Botryobasidium</taxon>
    </lineage>
</organism>
<dbReference type="OrthoDB" id="514248at2759"/>
<sequence>MSCREETRYHSHPLPNRRSRDGQVPNRLNYVLWIKGIIDSTTHRDGGGDQIIRGIDIGTGASAIYPLLGCAVNPNWHFVATDIDDISLLYASTNIKANNLESRIKTRKSDADGPILSPLTSPSRDGADLDQQPFDFTMCNPPFYASKEEIALLAGAKEFDPHAVCTGSTLEMITEGGEVGFVKRMIEESRTVPLRCRWFTSLLGKLSSVVEVVEMLKNIGVDNYGITEFVQGHTRRWGVAWSFGDERLPDNLARISNHALQAAIPPHNNLQQTYGNTISPEGLMDTIRSVLSAHPGMHVEEIPALGQNPSVLASLRVCAWGNTWSRAARRKKRNDDEMQVDTRDGAHGSTPASVECVIEGRRKELGACYLECRWVRGRDRALFESLWSHLSRKVAGAR</sequence>
<keyword evidence="1" id="KW-0489">Methyltransferase</keyword>
<feature type="region of interest" description="Disordered" evidence="3">
    <location>
        <begin position="330"/>
        <end position="351"/>
    </location>
</feature>
<dbReference type="GO" id="GO:0008168">
    <property type="term" value="F:methyltransferase activity"/>
    <property type="evidence" value="ECO:0007669"/>
    <property type="project" value="UniProtKB-KW"/>
</dbReference>
<dbReference type="AlphaFoldDB" id="A0A067MZP5"/>
<protein>
    <recommendedName>
        <fullName evidence="6">U6 small nuclear RNA (adenine-(43)-N(6))-methyltransferase</fullName>
    </recommendedName>
</protein>
<dbReference type="PANTHER" id="PTHR13393:SF0">
    <property type="entry name" value="RNA N6-ADENOSINE-METHYLTRANSFERASE METTL16"/>
    <property type="match status" value="1"/>
</dbReference>
<dbReference type="Pfam" id="PF05971">
    <property type="entry name" value="Methyltransf_10"/>
    <property type="match status" value="1"/>
</dbReference>
<name>A0A067MZP5_BOTB1</name>